<dbReference type="OrthoDB" id="6138663at2759"/>
<feature type="compositionally biased region" description="Basic and acidic residues" evidence="1">
    <location>
        <begin position="246"/>
        <end position="257"/>
    </location>
</feature>
<dbReference type="Gene3D" id="3.40.50.300">
    <property type="entry name" value="P-loop containing nucleotide triphosphate hydrolases"/>
    <property type="match status" value="1"/>
</dbReference>
<gene>
    <name evidence="5 6" type="primary">LOC116292956</name>
</gene>
<organism evidence="4 5">
    <name type="scientific">Actinia tenebrosa</name>
    <name type="common">Australian red waratah sea anemone</name>
    <dbReference type="NCBI Taxonomy" id="6105"/>
    <lineage>
        <taxon>Eukaryota</taxon>
        <taxon>Metazoa</taxon>
        <taxon>Cnidaria</taxon>
        <taxon>Anthozoa</taxon>
        <taxon>Hexacorallia</taxon>
        <taxon>Actiniaria</taxon>
        <taxon>Actiniidae</taxon>
        <taxon>Actinia</taxon>
    </lineage>
</organism>
<dbReference type="PANTHER" id="PTHR10704:SF44">
    <property type="entry name" value="LD35051P-RELATED"/>
    <property type="match status" value="1"/>
</dbReference>
<dbReference type="RefSeq" id="XP_031556172.1">
    <property type="nucleotide sequence ID" value="XM_031700312.1"/>
</dbReference>
<accession>A0A6P8HU70</accession>
<dbReference type="RefSeq" id="XP_031556173.1">
    <property type="nucleotide sequence ID" value="XM_031700313.1"/>
</dbReference>
<dbReference type="GO" id="GO:0001517">
    <property type="term" value="F:N-acetylglucosamine 6-O-sulfotransferase activity"/>
    <property type="evidence" value="ECO:0007669"/>
    <property type="project" value="TreeGrafter"/>
</dbReference>
<keyword evidence="2" id="KW-1133">Transmembrane helix</keyword>
<evidence type="ECO:0000313" key="6">
    <source>
        <dbReference type="RefSeq" id="XP_031556173.1"/>
    </source>
</evidence>
<proteinExistence type="predicted"/>
<dbReference type="GeneID" id="116292956"/>
<evidence type="ECO:0000256" key="1">
    <source>
        <dbReference type="SAM" id="MobiDB-lite"/>
    </source>
</evidence>
<dbReference type="PANTHER" id="PTHR10704">
    <property type="entry name" value="CARBOHYDRATE SULFOTRANSFERASE"/>
    <property type="match status" value="1"/>
</dbReference>
<evidence type="ECO:0000313" key="5">
    <source>
        <dbReference type="RefSeq" id="XP_031556172.1"/>
    </source>
</evidence>
<protein>
    <submittedName>
        <fullName evidence="5 6">Carbohydrate sulfotransferase 3-like</fullName>
    </submittedName>
</protein>
<keyword evidence="2" id="KW-0472">Membrane</keyword>
<dbReference type="FunFam" id="3.40.50.300:FF:003242">
    <property type="entry name" value="Predicted protein"/>
    <property type="match status" value="1"/>
</dbReference>
<dbReference type="KEGG" id="aten:116292956"/>
<dbReference type="InterPro" id="IPR027417">
    <property type="entry name" value="P-loop_NTPase"/>
</dbReference>
<name>A0A6P8HU70_ACTTE</name>
<feature type="region of interest" description="Disordered" evidence="1">
    <location>
        <begin position="149"/>
        <end position="173"/>
    </location>
</feature>
<dbReference type="SUPFAM" id="SSF52540">
    <property type="entry name" value="P-loop containing nucleoside triphosphate hydrolases"/>
    <property type="match status" value="1"/>
</dbReference>
<reference evidence="5 6" key="1">
    <citation type="submission" date="2025-04" db="UniProtKB">
        <authorList>
            <consortium name="RefSeq"/>
        </authorList>
    </citation>
    <scope>IDENTIFICATION</scope>
    <source>
        <tissue evidence="5 6">Tentacle</tissue>
    </source>
</reference>
<dbReference type="AlphaFoldDB" id="A0A6P8HU70"/>
<dbReference type="GO" id="GO:0006790">
    <property type="term" value="P:sulfur compound metabolic process"/>
    <property type="evidence" value="ECO:0007669"/>
    <property type="project" value="TreeGrafter"/>
</dbReference>
<keyword evidence="2" id="KW-0812">Transmembrane</keyword>
<dbReference type="Proteomes" id="UP000515163">
    <property type="component" value="Unplaced"/>
</dbReference>
<feature type="compositionally biased region" description="Basic and acidic residues" evidence="1">
    <location>
        <begin position="215"/>
        <end position="237"/>
    </location>
</feature>
<feature type="region of interest" description="Disordered" evidence="1">
    <location>
        <begin position="215"/>
        <end position="264"/>
    </location>
</feature>
<dbReference type="GO" id="GO:0006044">
    <property type="term" value="P:N-acetylglucosamine metabolic process"/>
    <property type="evidence" value="ECO:0007669"/>
    <property type="project" value="TreeGrafter"/>
</dbReference>
<evidence type="ECO:0000256" key="2">
    <source>
        <dbReference type="SAM" id="Phobius"/>
    </source>
</evidence>
<evidence type="ECO:0000313" key="4">
    <source>
        <dbReference type="Proteomes" id="UP000515163"/>
    </source>
</evidence>
<dbReference type="Pfam" id="PF00685">
    <property type="entry name" value="Sulfotransfer_1"/>
    <property type="match status" value="1"/>
</dbReference>
<feature type="domain" description="Sulfotransferase" evidence="3">
    <location>
        <begin position="283"/>
        <end position="579"/>
    </location>
</feature>
<evidence type="ECO:0000259" key="3">
    <source>
        <dbReference type="Pfam" id="PF00685"/>
    </source>
</evidence>
<feature type="transmembrane region" description="Helical" evidence="2">
    <location>
        <begin position="7"/>
        <end position="27"/>
    </location>
</feature>
<dbReference type="InterPro" id="IPR051135">
    <property type="entry name" value="Gal/GlcNAc/GalNAc_ST"/>
</dbReference>
<keyword evidence="4" id="KW-1185">Reference proteome</keyword>
<dbReference type="InterPro" id="IPR000863">
    <property type="entry name" value="Sulfotransferase_dom"/>
</dbReference>
<sequence length="587" mass="66344">MRTRQVFRAFLSFAIVVGLICILYINFSQNFPKQKEQLVKDSIAILEKGIEIVDDFRKKHETNEEKVKGLAISGASVESAGGKLGIADTRGKDGVVDTRDKDGVVDTLGKEGVVKTRGKDGVVDTRAKEGVVDTRGKEGVVDTRAKKGMVDTRDEEGVVDTRSKEGMADSRGKESVFDTLGKGVMDKHDKEVVVNTHRKEGTVDTRMKEHVVNTRAKEGVADTRAKEDVADTRREEGVVNTHGKKSVFDTGDKEDKANTNGGANMTIRSDEVQKENPKPKRQSLLMIGHDRSGTTFINRMFNEDPNVFNVYEPLWITKGIGPPEKHQEVIIDAMNGILNCNFSATNNGITFLAKISQWIAVRLNSKAMMSHPFCKIKNGERVCENMPPKLADEVCATRYKYSVTKLAVTRIPNEKISSILRRLLDENPHTRVLYMLRDPRGTINSRINLRWMKEYPDPGMQNGVKSVCETTTYNLRYMQILMKKSEYRDRCMIIRYKDISANPLAIAKKIYKFARFQIEPRLTDWIMNHTNPSKEKLKLESYNHYSVVRNATGNADKWRKEAPVERVRMINNVCAPLLRLLGISDQD</sequence>